<dbReference type="PANTHER" id="PTHR43278:SF2">
    <property type="entry name" value="IRON-SULFUR FLAVOPROTEIN"/>
    <property type="match status" value="1"/>
</dbReference>
<feature type="domain" description="NADPH-dependent FMN reductase-like" evidence="3">
    <location>
        <begin position="1"/>
        <end position="151"/>
    </location>
</feature>
<dbReference type="AlphaFoldDB" id="A0AAU8PK10"/>
<keyword evidence="1" id="KW-0285">Flavoprotein</keyword>
<keyword evidence="5" id="KW-1185">Reference proteome</keyword>
<dbReference type="GO" id="GO:0016491">
    <property type="term" value="F:oxidoreductase activity"/>
    <property type="evidence" value="ECO:0007669"/>
    <property type="project" value="InterPro"/>
</dbReference>
<proteinExistence type="predicted"/>
<gene>
    <name evidence="4" type="ordered locus">Desku_2957</name>
</gene>
<dbReference type="SUPFAM" id="SSF52218">
    <property type="entry name" value="Flavoproteins"/>
    <property type="match status" value="1"/>
</dbReference>
<name>A0AAU8PK10_DESK7</name>
<sequence length="183" mass="19621">MKVVGVVGSPRRGGNTEILVETVLAGAAGAGAKTEVYRLNELNIRGCQGCFYCQEHGRCRQSDDMTLLYEALRTADGLVIGSPIYMGYLTAQTKLFLDRLFAFLKLGVGCTLPRGKRGVLVYSQGGGENGASVMETLSSFLTTMMGIEVKGIVGGNGLNELGAIKQRHDLLEKAFQLGRELVV</sequence>
<evidence type="ECO:0000313" key="5">
    <source>
        <dbReference type="Proteomes" id="UP000009229"/>
    </source>
</evidence>
<evidence type="ECO:0000256" key="2">
    <source>
        <dbReference type="ARBA" id="ARBA00022643"/>
    </source>
</evidence>
<accession>A0AAU8PK10</accession>
<dbReference type="Pfam" id="PF03358">
    <property type="entry name" value="FMN_red"/>
    <property type="match status" value="1"/>
</dbReference>
<keyword evidence="2" id="KW-0288">FMN</keyword>
<dbReference type="Gene3D" id="3.40.50.360">
    <property type="match status" value="1"/>
</dbReference>
<dbReference type="Proteomes" id="UP000009229">
    <property type="component" value="Chromosome"/>
</dbReference>
<dbReference type="PANTHER" id="PTHR43278">
    <property type="entry name" value="NAD(P)H-DEPENDENT FMN-CONTAINING OXIDOREDUCTASE YWQN-RELATED"/>
    <property type="match status" value="1"/>
</dbReference>
<evidence type="ECO:0000313" key="4">
    <source>
        <dbReference type="EMBL" id="AEG16459.1"/>
    </source>
</evidence>
<dbReference type="KEGG" id="dku:Desku_2957"/>
<dbReference type="InterPro" id="IPR051796">
    <property type="entry name" value="ISF_SsuE-like"/>
</dbReference>
<organism evidence="4 5">
    <name type="scientific">Desulfofundulus kuznetsovii (strain DSM 6115 / VKM B-1805 / 17)</name>
    <name type="common">Desulfotomaculum kuznetsovii</name>
    <dbReference type="NCBI Taxonomy" id="760568"/>
    <lineage>
        <taxon>Bacteria</taxon>
        <taxon>Bacillati</taxon>
        <taxon>Bacillota</taxon>
        <taxon>Clostridia</taxon>
        <taxon>Eubacteriales</taxon>
        <taxon>Peptococcaceae</taxon>
        <taxon>Desulfofundulus</taxon>
    </lineage>
</organism>
<dbReference type="EMBL" id="CP002770">
    <property type="protein sequence ID" value="AEG16459.1"/>
    <property type="molecule type" value="Genomic_DNA"/>
</dbReference>
<evidence type="ECO:0000256" key="1">
    <source>
        <dbReference type="ARBA" id="ARBA00022630"/>
    </source>
</evidence>
<dbReference type="InterPro" id="IPR005025">
    <property type="entry name" value="FMN_Rdtase-like_dom"/>
</dbReference>
<protein>
    <submittedName>
        <fullName evidence="4">NADPH-dependent FMN reductase</fullName>
    </submittedName>
</protein>
<reference evidence="5" key="1">
    <citation type="submission" date="2011-05" db="EMBL/GenBank/DDBJ databases">
        <title>Complete sequence of Desulfotomaculum kuznetsovii DSM 6115.</title>
        <authorList>
            <person name="Lucas S."/>
            <person name="Han J."/>
            <person name="Lapidus A."/>
            <person name="Cheng J.-F."/>
            <person name="Goodwin L."/>
            <person name="Pitluck S."/>
            <person name="Peters L."/>
            <person name="Mikhailova N."/>
            <person name="Lu M."/>
            <person name="Saunders E."/>
            <person name="Han C."/>
            <person name="Tapia R."/>
            <person name="Land M."/>
            <person name="Hauser L."/>
            <person name="Kyrpides N."/>
            <person name="Ivanova N."/>
            <person name="Pagani I."/>
            <person name="Nazina T."/>
            <person name="Ivanova A."/>
            <person name="Parshina S."/>
            <person name="Kuever J."/>
            <person name="Muyzer G."/>
            <person name="Plugge C."/>
            <person name="Stams A."/>
            <person name="Woyke T."/>
        </authorList>
    </citation>
    <scope>NUCLEOTIDE SEQUENCE [LARGE SCALE GENOMIC DNA]</scope>
    <source>
        <strain evidence="5">DSM 6115 / VKM B-1805 / 17</strain>
    </source>
</reference>
<evidence type="ECO:0000259" key="3">
    <source>
        <dbReference type="Pfam" id="PF03358"/>
    </source>
</evidence>
<dbReference type="InterPro" id="IPR029039">
    <property type="entry name" value="Flavoprotein-like_sf"/>
</dbReference>